<keyword evidence="1" id="KW-0732">Signal</keyword>
<dbReference type="InterPro" id="IPR036291">
    <property type="entry name" value="NAD(P)-bd_dom_sf"/>
</dbReference>
<sequence length="476" mass="52713">MCRRSLSALLCSFFLTHYSAEAFPTEKSFNARSQAKQLDAVATSIEPAYTYLLLGGTGHIGTAVAHHLLIRQPQSILHLVGRNAATGQCVLLDLKAQHPHAQIEFHAVVDIWKAQELQRMLELFSVDCVIHTAGPYAHRTPLPLTGCRVYVDVADPLPYLEQALLRKGGNTTALVAAGAFPGMSNVLGVEAVAQLDPQRTIQSLRFQYFTAGLGGSGPVNLFITNVGFGDPMTQYDGGVLRFFMELSGRLLGKVDFFLPQVPEHLQKANDRVRERVGTKQVFAWPFPEAATVPTILKDATDSFRWRRIDSSAAMGTAPDVWNTMLGVLVQLIPRAWWRKERFSHFLADFSQPLVSATDAWLKWKDPFANGETHAMRIDATLDDQSGISIVQAHDSFRQCVAQSCAEFAMDCLEYPDPGTVSLPEQRYADPVARQRIIEKLTTTPGTFCYTGPVSLQRIDGPTQLQEALEKAKQTER</sequence>
<dbReference type="AlphaFoldDB" id="A0A1Z5JWP6"/>
<dbReference type="Gene3D" id="3.40.50.720">
    <property type="entry name" value="NAD(P)-binding Rossmann-like Domain"/>
    <property type="match status" value="1"/>
</dbReference>
<dbReference type="OrthoDB" id="10268090at2759"/>
<evidence type="ECO:0000256" key="1">
    <source>
        <dbReference type="SAM" id="SignalP"/>
    </source>
</evidence>
<dbReference type="SUPFAM" id="SSF51735">
    <property type="entry name" value="NAD(P)-binding Rossmann-fold domains"/>
    <property type="match status" value="1"/>
</dbReference>
<name>A0A1Z5JWP6_FISSO</name>
<proteinExistence type="predicted"/>
<organism evidence="3 4">
    <name type="scientific">Fistulifera solaris</name>
    <name type="common">Oleaginous diatom</name>
    <dbReference type="NCBI Taxonomy" id="1519565"/>
    <lineage>
        <taxon>Eukaryota</taxon>
        <taxon>Sar</taxon>
        <taxon>Stramenopiles</taxon>
        <taxon>Ochrophyta</taxon>
        <taxon>Bacillariophyta</taxon>
        <taxon>Bacillariophyceae</taxon>
        <taxon>Bacillariophycidae</taxon>
        <taxon>Naviculales</taxon>
        <taxon>Naviculaceae</taxon>
        <taxon>Fistulifera</taxon>
    </lineage>
</organism>
<dbReference type="InParanoid" id="A0A1Z5JWP6"/>
<dbReference type="Proteomes" id="UP000198406">
    <property type="component" value="Unassembled WGS sequence"/>
</dbReference>
<comment type="caution">
    <text evidence="3">The sequence shown here is derived from an EMBL/GenBank/DDBJ whole genome shotgun (WGS) entry which is preliminary data.</text>
</comment>
<protein>
    <recommendedName>
        <fullName evidence="2">Ketoreductase (KR) domain-containing protein</fullName>
    </recommendedName>
</protein>
<dbReference type="EMBL" id="BDSP01000130">
    <property type="protein sequence ID" value="GAX18465.1"/>
    <property type="molecule type" value="Genomic_DNA"/>
</dbReference>
<feature type="signal peptide" evidence="1">
    <location>
        <begin position="1"/>
        <end position="22"/>
    </location>
</feature>
<evidence type="ECO:0000313" key="3">
    <source>
        <dbReference type="EMBL" id="GAX18465.1"/>
    </source>
</evidence>
<feature type="domain" description="Ketoreductase (KR)" evidence="2">
    <location>
        <begin position="50"/>
        <end position="137"/>
    </location>
</feature>
<accession>A0A1Z5JWP6</accession>
<keyword evidence="4" id="KW-1185">Reference proteome</keyword>
<gene>
    <name evidence="3" type="ORF">FisN_2Lh119</name>
</gene>
<dbReference type="Pfam" id="PF08659">
    <property type="entry name" value="KR"/>
    <property type="match status" value="1"/>
</dbReference>
<evidence type="ECO:0000259" key="2">
    <source>
        <dbReference type="Pfam" id="PF08659"/>
    </source>
</evidence>
<feature type="chain" id="PRO_5012261267" description="Ketoreductase (KR) domain-containing protein" evidence="1">
    <location>
        <begin position="23"/>
        <end position="476"/>
    </location>
</feature>
<dbReference type="PANTHER" id="PTHR43796:SF2">
    <property type="entry name" value="CARBOXYNORSPERMIDINE SYNTHASE"/>
    <property type="match status" value="1"/>
</dbReference>
<dbReference type="InterPro" id="IPR013968">
    <property type="entry name" value="PKS_KR"/>
</dbReference>
<evidence type="ECO:0000313" key="4">
    <source>
        <dbReference type="Proteomes" id="UP000198406"/>
    </source>
</evidence>
<reference evidence="3 4" key="1">
    <citation type="journal article" date="2015" name="Plant Cell">
        <title>Oil accumulation by the oleaginous diatom Fistulifera solaris as revealed by the genome and transcriptome.</title>
        <authorList>
            <person name="Tanaka T."/>
            <person name="Maeda Y."/>
            <person name="Veluchamy A."/>
            <person name="Tanaka M."/>
            <person name="Abida H."/>
            <person name="Marechal E."/>
            <person name="Bowler C."/>
            <person name="Muto M."/>
            <person name="Sunaga Y."/>
            <person name="Tanaka M."/>
            <person name="Yoshino T."/>
            <person name="Taniguchi T."/>
            <person name="Fukuda Y."/>
            <person name="Nemoto M."/>
            <person name="Matsumoto M."/>
            <person name="Wong P.S."/>
            <person name="Aburatani S."/>
            <person name="Fujibuchi W."/>
        </authorList>
    </citation>
    <scope>NUCLEOTIDE SEQUENCE [LARGE SCALE GENOMIC DNA]</scope>
    <source>
        <strain evidence="3 4">JPCC DA0580</strain>
    </source>
</reference>
<dbReference type="PANTHER" id="PTHR43796">
    <property type="entry name" value="CARBOXYNORSPERMIDINE SYNTHASE"/>
    <property type="match status" value="1"/>
</dbReference>